<accession>A0A396ZTF0</accession>
<reference evidence="2 3" key="1">
    <citation type="submission" date="2018-08" db="EMBL/GenBank/DDBJ databases">
        <title>Aphanomyces genome sequencing and annotation.</title>
        <authorList>
            <person name="Minardi D."/>
            <person name="Oidtmann B."/>
            <person name="Van Der Giezen M."/>
            <person name="Studholme D.J."/>
        </authorList>
    </citation>
    <scope>NUCLEOTIDE SEQUENCE [LARGE SCALE GENOMIC DNA]</scope>
    <source>
        <strain evidence="2 3">Yx</strain>
    </source>
</reference>
<evidence type="ECO:0000256" key="1">
    <source>
        <dbReference type="SAM" id="Phobius"/>
    </source>
</evidence>
<keyword evidence="1" id="KW-0472">Membrane</keyword>
<feature type="transmembrane region" description="Helical" evidence="1">
    <location>
        <begin position="313"/>
        <end position="332"/>
    </location>
</feature>
<name>A0A396ZTF0_APHAT</name>
<dbReference type="AlphaFoldDB" id="A0A396ZTF0"/>
<feature type="transmembrane region" description="Helical" evidence="1">
    <location>
        <begin position="182"/>
        <end position="202"/>
    </location>
</feature>
<gene>
    <name evidence="2" type="ORF">DYB25_007416</name>
</gene>
<feature type="transmembrane region" description="Helical" evidence="1">
    <location>
        <begin position="149"/>
        <end position="170"/>
    </location>
</feature>
<dbReference type="VEuPathDB" id="FungiDB:H257_05582"/>
<evidence type="ECO:0000313" key="3">
    <source>
        <dbReference type="Proteomes" id="UP000266239"/>
    </source>
</evidence>
<keyword evidence="1" id="KW-0812">Transmembrane</keyword>
<sequence length="374" mass="40759">MITSYTRSQGVSSDIQPFVGVELDKPLKTNIHVSCIIHKLLQPSDTTTVTDSMPTQDALVQEPGSMAHPDLTPSQSVPNYDSLRAPIDVDLGNDGQVNADATECGVLSRWIVNQWNDTIAFESLVSGLVTTGALFVGRCPMSFPFLEMLHPSHALVPCLGIVMAATVDGLSRSKGMILSPTYAYSWDYVLITTILFDAFYAYAAFKEKLRGWRLFLQLAKAVCVGTAQTLFFLKKFGVFHGSWLVVAAPVAVWTVLLALQCQWQTLVGVTAIAAACKVSIDTSNIVSWVVVFIPIWVLLACIASLASIAIRGFCIPQAFVTFIVVVPVVIKLEVYRVSSPADLAASAGHGMGYLWFLIVWAVPIMYYLAILSRD</sequence>
<feature type="transmembrane region" description="Helical" evidence="1">
    <location>
        <begin position="352"/>
        <end position="371"/>
    </location>
</feature>
<feature type="transmembrane region" description="Helical" evidence="1">
    <location>
        <begin position="245"/>
        <end position="265"/>
    </location>
</feature>
<proteinExistence type="predicted"/>
<evidence type="ECO:0000313" key="2">
    <source>
        <dbReference type="EMBL" id="RHX97463.1"/>
    </source>
</evidence>
<comment type="caution">
    <text evidence="2">The sequence shown here is derived from an EMBL/GenBank/DDBJ whole genome shotgun (WGS) entry which is preliminary data.</text>
</comment>
<keyword evidence="1" id="KW-1133">Transmembrane helix</keyword>
<protein>
    <submittedName>
        <fullName evidence="2">Uncharacterized protein</fullName>
    </submittedName>
</protein>
<feature type="transmembrane region" description="Helical" evidence="1">
    <location>
        <begin position="285"/>
        <end position="306"/>
    </location>
</feature>
<organism evidence="2 3">
    <name type="scientific">Aphanomyces astaci</name>
    <name type="common">Crayfish plague agent</name>
    <dbReference type="NCBI Taxonomy" id="112090"/>
    <lineage>
        <taxon>Eukaryota</taxon>
        <taxon>Sar</taxon>
        <taxon>Stramenopiles</taxon>
        <taxon>Oomycota</taxon>
        <taxon>Saprolegniomycetes</taxon>
        <taxon>Saprolegniales</taxon>
        <taxon>Verrucalvaceae</taxon>
        <taxon>Aphanomyces</taxon>
    </lineage>
</organism>
<dbReference type="EMBL" id="QUTA01012705">
    <property type="protein sequence ID" value="RHX97463.1"/>
    <property type="molecule type" value="Genomic_DNA"/>
</dbReference>
<dbReference type="Proteomes" id="UP000266239">
    <property type="component" value="Unassembled WGS sequence"/>
</dbReference>